<protein>
    <recommendedName>
        <fullName evidence="4">Helix-turn-helix domain-containing protein</fullName>
    </recommendedName>
</protein>
<gene>
    <name evidence="2" type="ordered locus">Nwi_3117</name>
</gene>
<feature type="region of interest" description="Disordered" evidence="1">
    <location>
        <begin position="129"/>
        <end position="197"/>
    </location>
</feature>
<dbReference type="KEGG" id="nwi:Nwi_3117"/>
<proteinExistence type="predicted"/>
<keyword evidence="3" id="KW-1185">Reference proteome</keyword>
<dbReference type="eggNOG" id="COG1725">
    <property type="taxonomic scope" value="Bacteria"/>
</dbReference>
<dbReference type="Pfam" id="PF13730">
    <property type="entry name" value="HTH_36"/>
    <property type="match status" value="1"/>
</dbReference>
<evidence type="ECO:0000256" key="1">
    <source>
        <dbReference type="SAM" id="MobiDB-lite"/>
    </source>
</evidence>
<dbReference type="InterPro" id="IPR036388">
    <property type="entry name" value="WH-like_DNA-bd_sf"/>
</dbReference>
<dbReference type="Proteomes" id="UP000002531">
    <property type="component" value="Chromosome"/>
</dbReference>
<organism evidence="2 3">
    <name type="scientific">Nitrobacter winogradskyi (strain ATCC 25391 / DSM 10237 / CIP 104748 / NCIMB 11846 / Nb-255)</name>
    <dbReference type="NCBI Taxonomy" id="323098"/>
    <lineage>
        <taxon>Bacteria</taxon>
        <taxon>Pseudomonadati</taxon>
        <taxon>Pseudomonadota</taxon>
        <taxon>Alphaproteobacteria</taxon>
        <taxon>Hyphomicrobiales</taxon>
        <taxon>Nitrobacteraceae</taxon>
        <taxon>Nitrobacter</taxon>
    </lineage>
</organism>
<accession>Q3SMX7</accession>
<evidence type="ECO:0000313" key="2">
    <source>
        <dbReference type="EMBL" id="ABA06364.1"/>
    </source>
</evidence>
<dbReference type="EMBL" id="CP000115">
    <property type="protein sequence ID" value="ABA06364.1"/>
    <property type="molecule type" value="Genomic_DNA"/>
</dbReference>
<reference evidence="2 3" key="1">
    <citation type="journal article" date="2006" name="Appl. Environ. Microbiol.">
        <title>Genome sequence of the chemolithoautotrophic nitrite-oxidizing bacterium Nitrobacter winogradskyi Nb-255.</title>
        <authorList>
            <person name="Starkenburg S.R."/>
            <person name="Chain P.S."/>
            <person name="Sayavedra-Soto L.A."/>
            <person name="Hauser L."/>
            <person name="Land M.L."/>
            <person name="Larimer F.W."/>
            <person name="Malfatti S.A."/>
            <person name="Klotz M.G."/>
            <person name="Bottomley P.J."/>
            <person name="Arp D.J."/>
            <person name="Hickey W.J."/>
        </authorList>
    </citation>
    <scope>NUCLEOTIDE SEQUENCE [LARGE SCALE GENOMIC DNA]</scope>
    <source>
        <strain evidence="3">ATCC 25391 / DSM 10237 / CIP 104748 / NCIMB 11846 / Nb-255</strain>
    </source>
</reference>
<evidence type="ECO:0008006" key="4">
    <source>
        <dbReference type="Google" id="ProtNLM"/>
    </source>
</evidence>
<evidence type="ECO:0000313" key="3">
    <source>
        <dbReference type="Proteomes" id="UP000002531"/>
    </source>
</evidence>
<dbReference type="AlphaFoldDB" id="Q3SMX7"/>
<name>Q3SMX7_NITWN</name>
<dbReference type="Gene3D" id="1.10.10.10">
    <property type="entry name" value="Winged helix-like DNA-binding domain superfamily/Winged helix DNA-binding domain"/>
    <property type="match status" value="1"/>
</dbReference>
<dbReference type="HOGENOM" id="CLU_106278_0_0_5"/>
<dbReference type="InterPro" id="IPR036390">
    <property type="entry name" value="WH_DNA-bd_sf"/>
</dbReference>
<dbReference type="SUPFAM" id="SSF46785">
    <property type="entry name" value="Winged helix' DNA-binding domain"/>
    <property type="match status" value="1"/>
</dbReference>
<sequence>MRGVERMSIQAVAWALEQHINDPRSKLVLISLANHADHVTGRCWPSMATIGREASCRRETVLRHVKALEESGFIKVIRAAGGLRKRVHTYELCMSRCATDAHQTGAQSEALMCADRTSNCATHRTSMNHHRTITSPLPSSPPPPVENLSRSGNGKEATQRSAMHPASRSSVRSDGPEVIQNRIAAARSGLRPGERSP</sequence>